<keyword evidence="2" id="KW-1185">Reference proteome</keyword>
<dbReference type="EMBL" id="CALSDN010000004">
    <property type="protein sequence ID" value="CAH6720762.1"/>
    <property type="molecule type" value="Genomic_DNA"/>
</dbReference>
<name>A0ACA9Y755_9ASCO</name>
<reference evidence="1" key="1">
    <citation type="submission" date="2022-06" db="EMBL/GenBank/DDBJ databases">
        <authorList>
            <person name="Legras J.-L."/>
            <person name="Devillers H."/>
            <person name="Grondin C."/>
        </authorList>
    </citation>
    <scope>NUCLEOTIDE SEQUENCE</scope>
    <source>
        <strain evidence="1">CLIB 1444</strain>
    </source>
</reference>
<protein>
    <submittedName>
        <fullName evidence="1">Proteasome activator Blm10p</fullName>
    </submittedName>
</protein>
<evidence type="ECO:0000313" key="1">
    <source>
        <dbReference type="EMBL" id="CAH6720762.1"/>
    </source>
</evidence>
<evidence type="ECO:0000313" key="2">
    <source>
        <dbReference type="Proteomes" id="UP001152531"/>
    </source>
</evidence>
<organism evidence="1 2">
    <name type="scientific">[Candida] jaroonii</name>
    <dbReference type="NCBI Taxonomy" id="467808"/>
    <lineage>
        <taxon>Eukaryota</taxon>
        <taxon>Fungi</taxon>
        <taxon>Dikarya</taxon>
        <taxon>Ascomycota</taxon>
        <taxon>Saccharomycotina</taxon>
        <taxon>Pichiomycetes</taxon>
        <taxon>Debaryomycetaceae</taxon>
        <taxon>Yamadazyma</taxon>
    </lineage>
</organism>
<dbReference type="Proteomes" id="UP001152531">
    <property type="component" value="Unassembled WGS sequence"/>
</dbReference>
<proteinExistence type="predicted"/>
<gene>
    <name evidence="1" type="ORF">CLIB1444_04S07360</name>
</gene>
<sequence>MTDPKSNEKLPAPIPVRHVDGLKRGQYNDFRSQTSLDVHNDINGNEGFRSLTPNTSKRVQNRRPSYSSIEISRESHYNLDYPEDVEEIKNLQLDPKSRFYARDRPRTLDLPKLLPYETELPKDQAKFLSHIVSHLYIAIKTLDLQGALSVSAKDLAALKNTSGLSDLDIALETNLFEMDSSTSENVFPDDNEPGELDYVDDAMDEDEDDEEDEEEEEDEEDDEEGNYSEDEEKDRNESASQHKKSPKSAAVVGVRIWTSELLVWLKMKYDMPVTLRIALAKVYYSICLSRGQFINLKGYVRAFDYLTKDVSFLRKNGLVLGWESLYHEITNHFLTPDATIDPFEKKDFKQLNKLAEKASQFFDEKALPEIYSKLGQNISISNSAFVINSMVMLPLSFNDPNDIYDIRYYIASFFYMWEKFYKNNDLDSHLTTRLGTISKASLSVLNDKPQSIEIGKFGVFKEDQFEILINNLLNNLSISPRKFSSNSSNYFHGYSSAIIYSINGDTALEENGILNSLQTLVNAIESYVHPTNSGEWTKPISKLIYSLVYHMHKRYNSEVEEFGDLNNIPQHIKMTKNVVNKFVEIFLPVVRIGLQSKKSSSVDSYLNSLQALAHLNPEYVLEHVLLDLYESLEGVISTHRVIVAIRAFEELARYFSHTKIFRVHVTKLLSLAIPGIDSNDLEKSAHALNLFETIANFTPIYDLTNGEGDANLALQFTESHVQHLQMKIYRTNELGDDIMGGGNFEIDDETEIESLKSSTTAFKPLIKSLLQRVFTLLENLPDPNKSGKMERGISDAIPKFLYIIFQSVSKDIFKMARDLVFDFAFDNTIHTVADVMAEICGSLIKCDPQAFPQYCDVLIERIKEAIEENGSGKSRTGVDIVPRDQPLFWNLVILNECIGNAQTYVLKRAKELTEFINYLMDNVRGPTVFASAYIINQTLQSITKIKLSESRLISPQYEAKYGVDSTCWGGFQFDKNRFDDEHLGFSWFLPTDKEVDFAVDLFTELSSKILGNISTLMKDYNKDKKKDATSILSLTDELRNNFLYLSYGLSGISFLLDPSFEEDIPKLNQHQNETIHQRLLLLKQIRSVKNEKIGGKDELRIENLQENLQKIIEDMTNDDEIERMNIHDIDETKTSPEDDDKMEVDDDIPDKKDINSDKKDLDTIAHESLEYSKKHLFDMERSTSPEAKELPSRASPGIEGVALSQMNPGITFRERKLYTSRYFFGDDMDTRRSNDSYIKLHRYRYLIGRSLHIICKFLMAHFHDNTKLFKHFLFTVNTWFSDVGRERLLDTSHAKVVYDMITFVQGINKVRKPFSRIAIGSRIEAYHSLRVVLHSTSRTQTDLDKLLLEDLVKLSLSTYSTVSKPAQTSLIDAMKRLNGSYNVIIKSSLKYLSKSIDENDAKKIESGLNLFNLKRIRYKVQNDYFNLNKFVTLLHRCLAFDIREVNVLAQTLFKGIAKHLTAPSSICLMDMKAIDAIRPPDEFIDLEIKAVKLAKEKKRELYLEKLKKLEATVIASEAGVNHWKTSLLNLSLLVELQLDLEMPNNNEVMKILASQANSDLPVISRLASRGIYKLINDIYLHQLIDYKLENAFDFNYLLKDHEIISTVGSPSFYNDWKKEMANNSHSQYFVDNKSNIGWLFWGESMKVVKNQPDYDINLNDSDTQAVNILGNYITKDWLHEIVKLWVTDNETTSVYQATDVYFIQTIVLLIANGYCPNLCFEDVFQVVEDIYETDDKASHIVTCEILAGLLISSKVLNQQLQAKRDEFIVRFINNIFNNDLSPDTSGIWNVFSWWIPTHIDHRRFPAITDVITKFRIDRSSDFAFRDATRLNYVKAFVASTTWKFAEPDDIMQMCLDNIDHHYQAVRDQVGQLLGILTYVYYPDSFQNFKTFTQQCNEGVIQARKPTSLEISQVLPKIFQQIEDWRLQTMGKTPQEILKTSYIYSATTVLTWLKQSLVYSTAIYYEDFAVDEIVPFLLKLISLKEVCQLGNIDPITVLKLTSQIPFNFKNISKVVDMLNNYSKEKSLNVVQSIVIGEFTETFYFKNLFKLTPQQRDIIINFTNELLFHKQVSVRESASSTLSGLIHISPPTEVESIVKKYSLTYKQTLDKVRRKYRKAGNGYKNMAPEDLISLHGSTLGLGALIHAFSFLSPPPIWVPELLEILATKSSGIPGLVGKTAKDSLSKFKKTRQDTWHIDREVFTESQMQDLEGVLIKSYFI</sequence>
<accession>A0ACA9Y755</accession>
<comment type="caution">
    <text evidence="1">The sequence shown here is derived from an EMBL/GenBank/DDBJ whole genome shotgun (WGS) entry which is preliminary data.</text>
</comment>
<keyword evidence="1" id="KW-0647">Proteasome</keyword>